<dbReference type="PANTHER" id="PTHR20883">
    <property type="entry name" value="PHYTANOYL-COA DIOXYGENASE DOMAIN CONTAINING 1"/>
    <property type="match status" value="1"/>
</dbReference>
<protein>
    <submittedName>
        <fullName evidence="3">Ectoine hydroxylase</fullName>
    </submittedName>
</protein>
<dbReference type="EMBL" id="CAADFH010000030">
    <property type="protein sequence ID" value="VFJ93230.1"/>
    <property type="molecule type" value="Genomic_DNA"/>
</dbReference>
<dbReference type="PANTHER" id="PTHR20883:SF48">
    <property type="entry name" value="ECTOINE DIOXYGENASE"/>
    <property type="match status" value="1"/>
</dbReference>
<sequence>MNPKLDSYPTRGETEIILERPDPIVFGERDKQSPLGLDPEQIDLYEKNGFLIFPAFFSPHEVKLFIEELHRIRELPELQERQEVIREPGNAVVRSIFNPHGFSSLFDRLSRDHRILDKVTQLLGSPVYIHHGRINIKSAYHGKSFPWHSDFETWHAEDGVPRCRMLTGWLMLTTNNEFNGPIYLVPGSHKRFVSCAGKTPREHHKASLRKQEYGIPSAKSIRELVEQGGLIGAYGSPGTLMFHEANIMHGSPDNISPWDRINLMFVYNSVENTPEDEPFGAQNPRPEFLRNTNFTPLESVENHFQ</sequence>
<feature type="region of interest" description="Disordered" evidence="2">
    <location>
        <begin position="276"/>
        <end position="305"/>
    </location>
</feature>
<evidence type="ECO:0000313" key="3">
    <source>
        <dbReference type="EMBL" id="VFJ93230.1"/>
    </source>
</evidence>
<dbReference type="Pfam" id="PF05721">
    <property type="entry name" value="PhyH"/>
    <property type="match status" value="1"/>
</dbReference>
<reference evidence="3" key="1">
    <citation type="submission" date="2019-02" db="EMBL/GenBank/DDBJ databases">
        <authorList>
            <person name="Gruber-Vodicka R. H."/>
            <person name="Seah K. B. B."/>
        </authorList>
    </citation>
    <scope>NUCLEOTIDE SEQUENCE</scope>
    <source>
        <strain evidence="3">BECK_M6</strain>
    </source>
</reference>
<evidence type="ECO:0000256" key="1">
    <source>
        <dbReference type="ARBA" id="ARBA00001954"/>
    </source>
</evidence>
<accession>A0A450UL79</accession>
<dbReference type="InterPro" id="IPR008775">
    <property type="entry name" value="Phytyl_CoA_dOase-like"/>
</dbReference>
<organism evidence="3">
    <name type="scientific">Candidatus Kentrum sp. LFY</name>
    <dbReference type="NCBI Taxonomy" id="2126342"/>
    <lineage>
        <taxon>Bacteria</taxon>
        <taxon>Pseudomonadati</taxon>
        <taxon>Pseudomonadota</taxon>
        <taxon>Gammaproteobacteria</taxon>
        <taxon>Candidatus Kentrum</taxon>
    </lineage>
</organism>
<dbReference type="SUPFAM" id="SSF51197">
    <property type="entry name" value="Clavaminate synthase-like"/>
    <property type="match status" value="1"/>
</dbReference>
<evidence type="ECO:0000256" key="2">
    <source>
        <dbReference type="SAM" id="MobiDB-lite"/>
    </source>
</evidence>
<gene>
    <name evidence="3" type="ORF">BECKLFY1418A_GA0070994_10308</name>
</gene>
<proteinExistence type="predicted"/>
<name>A0A450UL79_9GAMM</name>
<dbReference type="GO" id="GO:0005506">
    <property type="term" value="F:iron ion binding"/>
    <property type="evidence" value="ECO:0007669"/>
    <property type="project" value="UniProtKB-ARBA"/>
</dbReference>
<dbReference type="AlphaFoldDB" id="A0A450UL79"/>
<dbReference type="GO" id="GO:0016706">
    <property type="term" value="F:2-oxoglutarate-dependent dioxygenase activity"/>
    <property type="evidence" value="ECO:0007669"/>
    <property type="project" value="UniProtKB-ARBA"/>
</dbReference>
<dbReference type="Gene3D" id="2.60.120.620">
    <property type="entry name" value="q2cbj1_9rhob like domain"/>
    <property type="match status" value="1"/>
</dbReference>
<comment type="cofactor">
    <cofactor evidence="1">
        <name>Fe(2+)</name>
        <dbReference type="ChEBI" id="CHEBI:29033"/>
    </cofactor>
</comment>